<keyword evidence="12" id="KW-1185">Reference proteome</keyword>
<dbReference type="GeneID" id="106742390"/>
<sequence length="420" mass="48565">MEQKDRDKIDLHCDKVVPKIKITKLWPKLLEHKIYNLDDVNIPQWEKNLTAGSTIKDIFSKIQTRGPKAYERLLLSLKESGHEDICDILEDKVKRSHENNNNKYDNTHVSYVNKSFHHIELSDEPLKIKLQKAVQFVDDENGLISLYPMRSNPRGLVLLITNILYEKPRLAAEHDENNLTELFQEMGFHVISKKNLKGKEIKDEVKKFSKREELANVDSCFVIISSHGRENEVNHGTEILGVDTGQKDAEKVFCDEILDYFTVDACSKMAGKPKIFIFQLCRGLRKQKIKYERLVTDIIPIDPENMDEEVKPDNTILLGPKYSIRNYADMLVVYSTLPGHVAYRDTETGSWFIQILCSVFMSFARECHVQDLFNIIDSQLQRLRTSDDNCQTSTVQSIGFNRRCYLNPGYFSDEHSANET</sequence>
<dbReference type="AlphaFoldDB" id="A0A6P3WYQ7"/>
<dbReference type="InterPro" id="IPR002398">
    <property type="entry name" value="Pept_C14"/>
</dbReference>
<organism evidence="12 13">
    <name type="scientific">Dinoponera quadriceps</name>
    <name type="common">South American ant</name>
    <dbReference type="NCBI Taxonomy" id="609295"/>
    <lineage>
        <taxon>Eukaryota</taxon>
        <taxon>Metazoa</taxon>
        <taxon>Ecdysozoa</taxon>
        <taxon>Arthropoda</taxon>
        <taxon>Hexapoda</taxon>
        <taxon>Insecta</taxon>
        <taxon>Pterygota</taxon>
        <taxon>Neoptera</taxon>
        <taxon>Endopterygota</taxon>
        <taxon>Hymenoptera</taxon>
        <taxon>Apocrita</taxon>
        <taxon>Aculeata</taxon>
        <taxon>Formicoidea</taxon>
        <taxon>Formicidae</taxon>
        <taxon>Ponerinae</taxon>
        <taxon>Ponerini</taxon>
        <taxon>Dinoponera</taxon>
    </lineage>
</organism>
<dbReference type="InterPro" id="IPR002138">
    <property type="entry name" value="Pept_C14_p10"/>
</dbReference>
<keyword evidence="3" id="KW-0053">Apoptosis</keyword>
<gene>
    <name evidence="13" type="primary">LOC106742390</name>
</gene>
<protein>
    <submittedName>
        <fullName evidence="13">Caspase-3-like</fullName>
    </submittedName>
</protein>
<evidence type="ECO:0000256" key="1">
    <source>
        <dbReference type="ARBA" id="ARBA00010134"/>
    </source>
</evidence>
<reference evidence="13" key="1">
    <citation type="submission" date="2025-08" db="UniProtKB">
        <authorList>
            <consortium name="RefSeq"/>
        </authorList>
    </citation>
    <scope>IDENTIFICATION</scope>
</reference>
<dbReference type="SUPFAM" id="SSF47986">
    <property type="entry name" value="DEATH domain"/>
    <property type="match status" value="1"/>
</dbReference>
<evidence type="ECO:0000256" key="5">
    <source>
        <dbReference type="ARBA" id="ARBA00022807"/>
    </source>
</evidence>
<dbReference type="Proteomes" id="UP000515204">
    <property type="component" value="Unplaced"/>
</dbReference>
<dbReference type="Gene3D" id="3.40.50.1460">
    <property type="match status" value="1"/>
</dbReference>
<dbReference type="InterPro" id="IPR001309">
    <property type="entry name" value="Pept_C14_p20"/>
</dbReference>
<dbReference type="InterPro" id="IPR011029">
    <property type="entry name" value="DEATH-like_dom_sf"/>
</dbReference>
<evidence type="ECO:0000256" key="8">
    <source>
        <dbReference type="RuleBase" id="RU003971"/>
    </source>
</evidence>
<feature type="domain" description="CARD" evidence="11">
    <location>
        <begin position="1"/>
        <end position="92"/>
    </location>
</feature>
<evidence type="ECO:0000313" key="13">
    <source>
        <dbReference type="RefSeq" id="XP_014470769.1"/>
    </source>
</evidence>
<dbReference type="SUPFAM" id="SSF52129">
    <property type="entry name" value="Caspase-like"/>
    <property type="match status" value="1"/>
</dbReference>
<evidence type="ECO:0000256" key="4">
    <source>
        <dbReference type="ARBA" id="ARBA00022801"/>
    </source>
</evidence>
<dbReference type="InterPro" id="IPR029030">
    <property type="entry name" value="Caspase-like_dom_sf"/>
</dbReference>
<dbReference type="PROSITE" id="PS50209">
    <property type="entry name" value="CARD"/>
    <property type="match status" value="1"/>
</dbReference>
<feature type="active site" evidence="7">
    <location>
        <position position="281"/>
    </location>
</feature>
<dbReference type="SMART" id="SM00115">
    <property type="entry name" value="CASc"/>
    <property type="match status" value="1"/>
</dbReference>
<name>A0A6P3WYQ7_DINQU</name>
<feature type="domain" description="Caspase family p20" evidence="10">
    <location>
        <begin position="153"/>
        <end position="285"/>
    </location>
</feature>
<dbReference type="GO" id="GO:0004197">
    <property type="term" value="F:cysteine-type endopeptidase activity"/>
    <property type="evidence" value="ECO:0007669"/>
    <property type="project" value="InterPro"/>
</dbReference>
<evidence type="ECO:0000256" key="6">
    <source>
        <dbReference type="ARBA" id="ARBA00023145"/>
    </source>
</evidence>
<dbReference type="InterPro" id="IPR015917">
    <property type="entry name" value="Pept_C14A"/>
</dbReference>
<dbReference type="RefSeq" id="XP_014470769.1">
    <property type="nucleotide sequence ID" value="XM_014615283.1"/>
</dbReference>
<dbReference type="CTD" id="39173"/>
<keyword evidence="4" id="KW-0378">Hydrolase</keyword>
<dbReference type="PIRSF" id="PIRSF038001">
    <property type="entry name" value="Caspase_ICE"/>
    <property type="match status" value="1"/>
</dbReference>
<evidence type="ECO:0000313" key="12">
    <source>
        <dbReference type="Proteomes" id="UP000515204"/>
    </source>
</evidence>
<keyword evidence="5" id="KW-0788">Thiol protease</keyword>
<dbReference type="InterPro" id="IPR001315">
    <property type="entry name" value="CARD"/>
</dbReference>
<dbReference type="OrthoDB" id="6097640at2759"/>
<dbReference type="KEGG" id="dqu:106742390"/>
<evidence type="ECO:0000259" key="11">
    <source>
        <dbReference type="PROSITE" id="PS50209"/>
    </source>
</evidence>
<evidence type="ECO:0000259" key="10">
    <source>
        <dbReference type="PROSITE" id="PS50208"/>
    </source>
</evidence>
<feature type="domain" description="Caspase family p10" evidence="9">
    <location>
        <begin position="320"/>
        <end position="408"/>
    </location>
</feature>
<dbReference type="PROSITE" id="PS50207">
    <property type="entry name" value="CASPASE_P10"/>
    <property type="match status" value="1"/>
</dbReference>
<dbReference type="GO" id="GO:0042981">
    <property type="term" value="P:regulation of apoptotic process"/>
    <property type="evidence" value="ECO:0007669"/>
    <property type="project" value="InterPro"/>
</dbReference>
<keyword evidence="2" id="KW-0645">Protease</keyword>
<evidence type="ECO:0000256" key="7">
    <source>
        <dbReference type="PIRSR" id="PIRSR038001-1"/>
    </source>
</evidence>
<dbReference type="PROSITE" id="PS50208">
    <property type="entry name" value="CASPASE_P20"/>
    <property type="match status" value="1"/>
</dbReference>
<evidence type="ECO:0000256" key="3">
    <source>
        <dbReference type="ARBA" id="ARBA00022703"/>
    </source>
</evidence>
<keyword evidence="6" id="KW-0865">Zymogen</keyword>
<dbReference type="Gene3D" id="1.10.533.10">
    <property type="entry name" value="Death Domain, Fas"/>
    <property type="match status" value="1"/>
</dbReference>
<dbReference type="GO" id="GO:0006508">
    <property type="term" value="P:proteolysis"/>
    <property type="evidence" value="ECO:0007669"/>
    <property type="project" value="UniProtKB-KW"/>
</dbReference>
<dbReference type="Pfam" id="PF00656">
    <property type="entry name" value="Peptidase_C14"/>
    <property type="match status" value="1"/>
</dbReference>
<dbReference type="PANTHER" id="PTHR47901:SF8">
    <property type="entry name" value="CASPASE-3"/>
    <property type="match status" value="1"/>
</dbReference>
<dbReference type="PRINTS" id="PR00376">
    <property type="entry name" value="IL1BCENZYME"/>
</dbReference>
<dbReference type="PANTHER" id="PTHR47901">
    <property type="entry name" value="CASPASE RECRUITMENT DOMAIN-CONTAINING PROTEIN 18"/>
    <property type="match status" value="1"/>
</dbReference>
<dbReference type="InterPro" id="IPR011600">
    <property type="entry name" value="Pept_C14_caspase"/>
</dbReference>
<feature type="active site" evidence="7">
    <location>
        <position position="227"/>
    </location>
</feature>
<evidence type="ECO:0000256" key="2">
    <source>
        <dbReference type="ARBA" id="ARBA00022670"/>
    </source>
</evidence>
<proteinExistence type="inferred from homology"/>
<accession>A0A6P3WYQ7</accession>
<dbReference type="GO" id="GO:0006915">
    <property type="term" value="P:apoptotic process"/>
    <property type="evidence" value="ECO:0007669"/>
    <property type="project" value="UniProtKB-KW"/>
</dbReference>
<evidence type="ECO:0000259" key="9">
    <source>
        <dbReference type="PROSITE" id="PS50207"/>
    </source>
</evidence>
<comment type="similarity">
    <text evidence="1 8">Belongs to the peptidase C14A family.</text>
</comment>